<dbReference type="InterPro" id="IPR016947">
    <property type="entry name" value="UCP030140"/>
</dbReference>
<dbReference type="KEGG" id="bbev:BBEV_0918"/>
<dbReference type="GO" id="GO:0004170">
    <property type="term" value="F:dUTP diphosphatase activity"/>
    <property type="evidence" value="ECO:0007669"/>
    <property type="project" value="UniProtKB-EC"/>
</dbReference>
<dbReference type="Gene3D" id="1.10.4010.10">
    <property type="entry name" value="Type II deoxyuridine triphosphatase"/>
    <property type="match status" value="1"/>
</dbReference>
<keyword evidence="2" id="KW-1185">Reference proteome</keyword>
<evidence type="ECO:0000313" key="2">
    <source>
        <dbReference type="Proteomes" id="UP000094463"/>
    </source>
</evidence>
<dbReference type="Pfam" id="PF08761">
    <property type="entry name" value="dUTPase_2"/>
    <property type="match status" value="1"/>
</dbReference>
<dbReference type="STRING" id="632773.BBEV_0918"/>
<dbReference type="InterPro" id="IPR014871">
    <property type="entry name" value="dUTPase/dCTP_pyrophosphatase"/>
</dbReference>
<keyword evidence="1" id="KW-0378">Hydrolase</keyword>
<dbReference type="PATRIC" id="fig|632773.3.peg.975"/>
<dbReference type="PIRSF" id="PIRSF030140">
    <property type="entry name" value="UCP030140"/>
    <property type="match status" value="1"/>
</dbReference>
<dbReference type="EMBL" id="CP012502">
    <property type="protein sequence ID" value="AOM82288.1"/>
    <property type="molecule type" value="Genomic_DNA"/>
</dbReference>
<protein>
    <submittedName>
        <fullName evidence="1">Dimeric dUTPase</fullName>
        <ecNumber evidence="1">3.6.1.23</ecNumber>
    </submittedName>
</protein>
<gene>
    <name evidence="1" type="ORF">BBEV_0918</name>
</gene>
<sequence>MNTKQLFEMQRELDRNIEQSKGLSGQSLLERKFLAFYVELGELANETRCFKFWSDKGPSARQTILEEYVDGLHFLLSVGIELSYESVDVNADHQVQEVDQTAAFLSVYRCLEELRQNRALSSYEKLFHAYLMLGVALGFGEADIEGAYHEKNQVNFQRQREGY</sequence>
<dbReference type="EC" id="3.6.1.23" evidence="1"/>
<name>A0A1D7QTJ1_9BACI</name>
<dbReference type="RefSeq" id="WP_069364395.1">
    <property type="nucleotide sequence ID" value="NZ_CP012502.1"/>
</dbReference>
<dbReference type="AlphaFoldDB" id="A0A1D7QTJ1"/>
<dbReference type="Proteomes" id="UP000094463">
    <property type="component" value="Chromosome"/>
</dbReference>
<dbReference type="CDD" id="cd11527">
    <property type="entry name" value="NTP-PPase_dUTPase"/>
    <property type="match status" value="1"/>
</dbReference>
<organism evidence="1 2">
    <name type="scientific">Salisediminibacterium beveridgei</name>
    <dbReference type="NCBI Taxonomy" id="632773"/>
    <lineage>
        <taxon>Bacteria</taxon>
        <taxon>Bacillati</taxon>
        <taxon>Bacillota</taxon>
        <taxon>Bacilli</taxon>
        <taxon>Bacillales</taxon>
        <taxon>Bacillaceae</taxon>
        <taxon>Salisediminibacterium</taxon>
    </lineage>
</organism>
<dbReference type="SUPFAM" id="SSF101386">
    <property type="entry name" value="all-alpha NTP pyrophosphatases"/>
    <property type="match status" value="1"/>
</dbReference>
<evidence type="ECO:0000313" key="1">
    <source>
        <dbReference type="EMBL" id="AOM82288.1"/>
    </source>
</evidence>
<reference evidence="1 2" key="1">
    <citation type="submission" date="2015-08" db="EMBL/GenBank/DDBJ databases">
        <title>The complete genome sequence of Bacillus beveridgei MLTeJB.</title>
        <authorList>
            <person name="Hanson T.E."/>
            <person name="Mesa C."/>
            <person name="Basesman S.M."/>
            <person name="Oremland R.S."/>
        </authorList>
    </citation>
    <scope>NUCLEOTIDE SEQUENCE [LARGE SCALE GENOMIC DNA]</scope>
    <source>
        <strain evidence="1 2">MLTeJB</strain>
    </source>
</reference>
<proteinExistence type="predicted"/>
<dbReference type="OrthoDB" id="5506143at2"/>
<accession>A0A1D7QTJ1</accession>